<feature type="domain" description="Integrase catalytic" evidence="2">
    <location>
        <begin position="255"/>
        <end position="465"/>
    </location>
</feature>
<dbReference type="InterPro" id="IPR036397">
    <property type="entry name" value="RNaseH_sf"/>
</dbReference>
<dbReference type="GO" id="GO:0015074">
    <property type="term" value="P:DNA integration"/>
    <property type="evidence" value="ECO:0007669"/>
    <property type="project" value="InterPro"/>
</dbReference>
<dbReference type="SUPFAM" id="SSF53098">
    <property type="entry name" value="Ribonuclease H-like"/>
    <property type="match status" value="1"/>
</dbReference>
<dbReference type="AlphaFoldDB" id="A0A2S0P8Y1"/>
<dbReference type="Gene3D" id="3.30.420.10">
    <property type="entry name" value="Ribonuclease H-like superfamily/Ribonuclease H"/>
    <property type="match status" value="1"/>
</dbReference>
<dbReference type="PANTHER" id="PTHR35004:SF6">
    <property type="entry name" value="TRANSPOSASE"/>
    <property type="match status" value="1"/>
</dbReference>
<sequence>MLMSRISFETGKAMLLDGRRYRIARAINGEQFTLEDMESLMLQQYNKGELLALYDEHRLQPGTSLESLDRQTETINRRTSQPFSAFPEPLQAAALRRKHYLDELTSFGPPNWSPTVMSERIALISKKLGDPTPPSCSSLYRWYRRYSSGNQDARTLVQLIRCSGSYGCRSPIEVQEALVDLIQTRFLEGPGCSIRDIHDSLRARIDQLNRLRSPNDQLRIPSYNTVRRAVQTIPEYEKSLARNGKEYANNEFRTSLAAPKSKFILERVEIDHTPLDLFVVDDKTWLPLGRPWLTLVIDHYSRMVLGFYLSFSPPSVESVFGCLRHAVLPKGNLQERYPRVEHDWPCYGLPDTLICDNGLEFHSQSLEQACFELSIYLQFCPKKKPYFKGRVERMLGSVASQFAHAQPGTSFANWLERHGYDPVKEAVATFDELLHALHIWIVDIYAHSYHRGLKTTPYAKWRDSQRLTPIELPERSRLDVALSHATERVLGHYGVELHGLRYNSRALFPIRHRHGTRVKVMVRYSVEDLGQIHVIDPDSGKAIAVPAVEFEYANGLRLAQHQLIQQGLKENGQGETDHSGLAASKERLRNTIGEAFRSKKLGKRKWAAQKAGIHSNTRSTLVERQDDEPPTPPEPVLQFTPRPLPTRFNPDDQGDRS</sequence>
<name>A0A2S0P8Y1_9NEIS</name>
<dbReference type="InterPro" id="IPR015378">
    <property type="entry name" value="Transposase-like_Mu_C"/>
</dbReference>
<organism evidence="3 4">
    <name type="scientific">Microvirgula aerodenitrificans</name>
    <dbReference type="NCBI Taxonomy" id="57480"/>
    <lineage>
        <taxon>Bacteria</taxon>
        <taxon>Pseudomonadati</taxon>
        <taxon>Pseudomonadota</taxon>
        <taxon>Betaproteobacteria</taxon>
        <taxon>Neisseriales</taxon>
        <taxon>Aquaspirillaceae</taxon>
        <taxon>Microvirgula</taxon>
    </lineage>
</organism>
<proteinExistence type="predicted"/>
<dbReference type="Pfam" id="PF09299">
    <property type="entry name" value="Mu-transpos_C"/>
    <property type="match status" value="1"/>
</dbReference>
<dbReference type="PANTHER" id="PTHR35004">
    <property type="entry name" value="TRANSPOSASE RV3428C-RELATED"/>
    <property type="match status" value="1"/>
</dbReference>
<evidence type="ECO:0000313" key="4">
    <source>
        <dbReference type="Proteomes" id="UP000244173"/>
    </source>
</evidence>
<feature type="region of interest" description="Disordered" evidence="1">
    <location>
        <begin position="603"/>
        <end position="657"/>
    </location>
</feature>
<dbReference type="STRING" id="1122240.GCA_000620105_03490"/>
<dbReference type="PROSITE" id="PS50994">
    <property type="entry name" value="INTEGRASE"/>
    <property type="match status" value="1"/>
</dbReference>
<dbReference type="KEGG" id="maer:DAI18_06870"/>
<dbReference type="EMBL" id="CP028519">
    <property type="protein sequence ID" value="AVY93795.1"/>
    <property type="molecule type" value="Genomic_DNA"/>
</dbReference>
<evidence type="ECO:0000256" key="1">
    <source>
        <dbReference type="SAM" id="MobiDB-lite"/>
    </source>
</evidence>
<reference evidence="3 4" key="1">
    <citation type="submission" date="2018-04" db="EMBL/GenBank/DDBJ databases">
        <title>Denitrifier Microvirgula.</title>
        <authorList>
            <person name="Anderson E."/>
            <person name="Jang J."/>
            <person name="Ishii S."/>
        </authorList>
    </citation>
    <scope>NUCLEOTIDE SEQUENCE [LARGE SCALE GENOMIC DNA]</scope>
    <source>
        <strain evidence="3 4">BE2.4</strain>
    </source>
</reference>
<gene>
    <name evidence="3" type="ORF">DAI18_06870</name>
</gene>
<dbReference type="Proteomes" id="UP000244173">
    <property type="component" value="Chromosome"/>
</dbReference>
<evidence type="ECO:0000313" key="3">
    <source>
        <dbReference type="EMBL" id="AVY93795.1"/>
    </source>
</evidence>
<protein>
    <recommendedName>
        <fullName evidence="2">Integrase catalytic domain-containing protein</fullName>
    </recommendedName>
</protein>
<evidence type="ECO:0000259" key="2">
    <source>
        <dbReference type="PROSITE" id="PS50994"/>
    </source>
</evidence>
<accession>A0A2S0P8Y1</accession>
<keyword evidence="4" id="KW-1185">Reference proteome</keyword>
<dbReference type="InterPro" id="IPR001584">
    <property type="entry name" value="Integrase_cat-core"/>
</dbReference>
<dbReference type="InterPro" id="IPR012337">
    <property type="entry name" value="RNaseH-like_sf"/>
</dbReference>
<dbReference type="GO" id="GO:0003676">
    <property type="term" value="F:nucleic acid binding"/>
    <property type="evidence" value="ECO:0007669"/>
    <property type="project" value="InterPro"/>
</dbReference>